<organism evidence="8">
    <name type="scientific">uncultured Chloroflexia bacterium</name>
    <dbReference type="NCBI Taxonomy" id="1672391"/>
    <lineage>
        <taxon>Bacteria</taxon>
        <taxon>Bacillati</taxon>
        <taxon>Chloroflexota</taxon>
        <taxon>Chloroflexia</taxon>
        <taxon>environmental samples</taxon>
    </lineage>
</organism>
<protein>
    <recommendedName>
        <fullName evidence="2">histidine kinase</fullName>
        <ecNumber evidence="2">2.7.13.3</ecNumber>
    </recommendedName>
</protein>
<dbReference type="SUPFAM" id="SSF55781">
    <property type="entry name" value="GAF domain-like"/>
    <property type="match status" value="1"/>
</dbReference>
<dbReference type="InterPro" id="IPR004358">
    <property type="entry name" value="Sig_transdc_His_kin-like_C"/>
</dbReference>
<dbReference type="InterPro" id="IPR036890">
    <property type="entry name" value="HATPase_C_sf"/>
</dbReference>
<gene>
    <name evidence="8" type="ORF">AVDCRST_MAG93-9272</name>
</gene>
<dbReference type="InterPro" id="IPR029016">
    <property type="entry name" value="GAF-like_dom_sf"/>
</dbReference>
<dbReference type="SMART" id="SM00388">
    <property type="entry name" value="HisKA"/>
    <property type="match status" value="1"/>
</dbReference>
<dbReference type="AlphaFoldDB" id="A0A6J4NAC6"/>
<dbReference type="SUPFAM" id="SSF55874">
    <property type="entry name" value="ATPase domain of HSP90 chaperone/DNA topoisomerase II/histidine kinase"/>
    <property type="match status" value="1"/>
</dbReference>
<evidence type="ECO:0000256" key="3">
    <source>
        <dbReference type="ARBA" id="ARBA00022553"/>
    </source>
</evidence>
<keyword evidence="5" id="KW-0418">Kinase</keyword>
<evidence type="ECO:0000256" key="2">
    <source>
        <dbReference type="ARBA" id="ARBA00012438"/>
    </source>
</evidence>
<dbReference type="SMART" id="SM00387">
    <property type="entry name" value="HATPase_c"/>
    <property type="match status" value="1"/>
</dbReference>
<evidence type="ECO:0000256" key="5">
    <source>
        <dbReference type="ARBA" id="ARBA00022777"/>
    </source>
</evidence>
<accession>A0A6J4NAC6</accession>
<reference evidence="8" key="1">
    <citation type="submission" date="2020-02" db="EMBL/GenBank/DDBJ databases">
        <authorList>
            <person name="Meier V. D."/>
        </authorList>
    </citation>
    <scope>NUCLEOTIDE SEQUENCE</scope>
    <source>
        <strain evidence="8">AVDCRST_MAG93</strain>
    </source>
</reference>
<keyword evidence="4" id="KW-0808">Transferase</keyword>
<dbReference type="PANTHER" id="PTHR43547:SF2">
    <property type="entry name" value="HYBRID SIGNAL TRANSDUCTION HISTIDINE KINASE C"/>
    <property type="match status" value="1"/>
</dbReference>
<dbReference type="InterPro" id="IPR003594">
    <property type="entry name" value="HATPase_dom"/>
</dbReference>
<dbReference type="CDD" id="cd00082">
    <property type="entry name" value="HisKA"/>
    <property type="match status" value="1"/>
</dbReference>
<dbReference type="FunFam" id="3.30.565.10:FF:000006">
    <property type="entry name" value="Sensor histidine kinase WalK"/>
    <property type="match status" value="1"/>
</dbReference>
<evidence type="ECO:0000256" key="1">
    <source>
        <dbReference type="ARBA" id="ARBA00000085"/>
    </source>
</evidence>
<evidence type="ECO:0000256" key="6">
    <source>
        <dbReference type="ARBA" id="ARBA00023012"/>
    </source>
</evidence>
<comment type="catalytic activity">
    <reaction evidence="1">
        <text>ATP + protein L-histidine = ADP + protein N-phospho-L-histidine.</text>
        <dbReference type="EC" id="2.7.13.3"/>
    </reaction>
</comment>
<dbReference type="GO" id="GO:0000155">
    <property type="term" value="F:phosphorelay sensor kinase activity"/>
    <property type="evidence" value="ECO:0007669"/>
    <property type="project" value="InterPro"/>
</dbReference>
<evidence type="ECO:0000313" key="8">
    <source>
        <dbReference type="EMBL" id="CAA9382563.1"/>
    </source>
</evidence>
<dbReference type="Pfam" id="PF02518">
    <property type="entry name" value="HATPase_c"/>
    <property type="match status" value="1"/>
</dbReference>
<keyword evidence="6" id="KW-0902">Two-component regulatory system</keyword>
<dbReference type="InterPro" id="IPR036097">
    <property type="entry name" value="HisK_dim/P_sf"/>
</dbReference>
<sequence>MGSRLLGTLSFAISSSERRFDATDLHLAEELARRAAVALENARLYHTAQEAVRERDAFLLIAAHEVKNPLTTLLGHAQLLERRARRSDEASERDHHGIKMIVEQTSRAAALLNDMENASLFESGLLQFARDPIDLVALISRIVASVRPALNGLTLHMSGANEPLMVRGDSARLEQVFHNLIANAVKYSPHGGTITIDLSTQGQMACIEISDTGIGIPLAAIPHLFERFFRVQTDDTEHIAGSGLGLYVVKEIVTQHGGTISVVSTEGQGSTFSVELPLFAGVPAPHTDVPRLVNDD</sequence>
<evidence type="ECO:0000259" key="7">
    <source>
        <dbReference type="PROSITE" id="PS50109"/>
    </source>
</evidence>
<dbReference type="PANTHER" id="PTHR43547">
    <property type="entry name" value="TWO-COMPONENT HISTIDINE KINASE"/>
    <property type="match status" value="1"/>
</dbReference>
<dbReference type="InterPro" id="IPR003661">
    <property type="entry name" value="HisK_dim/P_dom"/>
</dbReference>
<dbReference type="PRINTS" id="PR00344">
    <property type="entry name" value="BCTRLSENSOR"/>
</dbReference>
<dbReference type="Pfam" id="PF00512">
    <property type="entry name" value="HisKA"/>
    <property type="match status" value="1"/>
</dbReference>
<feature type="domain" description="Histidine kinase" evidence="7">
    <location>
        <begin position="61"/>
        <end position="280"/>
    </location>
</feature>
<dbReference type="PROSITE" id="PS50109">
    <property type="entry name" value="HIS_KIN"/>
    <property type="match status" value="1"/>
</dbReference>
<keyword evidence="3" id="KW-0597">Phosphoprotein</keyword>
<dbReference type="Gene3D" id="3.30.565.10">
    <property type="entry name" value="Histidine kinase-like ATPase, C-terminal domain"/>
    <property type="match status" value="1"/>
</dbReference>
<dbReference type="SUPFAM" id="SSF47384">
    <property type="entry name" value="Homodimeric domain of signal transducing histidine kinase"/>
    <property type="match status" value="1"/>
</dbReference>
<dbReference type="EMBL" id="CADCTR010003111">
    <property type="protein sequence ID" value="CAA9382563.1"/>
    <property type="molecule type" value="Genomic_DNA"/>
</dbReference>
<dbReference type="InterPro" id="IPR005467">
    <property type="entry name" value="His_kinase_dom"/>
</dbReference>
<dbReference type="Gene3D" id="3.30.450.40">
    <property type="match status" value="1"/>
</dbReference>
<dbReference type="CDD" id="cd00075">
    <property type="entry name" value="HATPase"/>
    <property type="match status" value="1"/>
</dbReference>
<evidence type="ECO:0000256" key="4">
    <source>
        <dbReference type="ARBA" id="ARBA00022679"/>
    </source>
</evidence>
<dbReference type="EC" id="2.7.13.3" evidence="2"/>
<dbReference type="Gene3D" id="1.10.287.130">
    <property type="match status" value="1"/>
</dbReference>
<proteinExistence type="predicted"/>
<name>A0A6J4NAC6_9CHLR</name>